<dbReference type="HOGENOM" id="CLU_3118108_0_0_10"/>
<evidence type="ECO:0000313" key="2">
    <source>
        <dbReference type="Proteomes" id="UP000016160"/>
    </source>
</evidence>
<protein>
    <submittedName>
        <fullName evidence="1">Uncharacterized protein</fullName>
    </submittedName>
</protein>
<accession>T2KMI8</accession>
<name>T2KMI8_FORAG</name>
<dbReference type="PATRIC" id="fig|1347342.6.peg.1936"/>
<keyword evidence="2" id="KW-1185">Reference proteome</keyword>
<proteinExistence type="predicted"/>
<dbReference type="Proteomes" id="UP000016160">
    <property type="component" value="Chromosome"/>
</dbReference>
<dbReference type="RefSeq" id="WP_158408991.1">
    <property type="nucleotide sequence ID" value="NZ_HG315671.1"/>
</dbReference>
<sequence length="50" mass="5949">MTKLDKFNIHFDSSLKDFHPDIDFKIIGGREVLSIANDFSDENWQFQKFI</sequence>
<organism evidence="1 2">
    <name type="scientific">Formosa agariphila (strain DSM 15362 / KCTC 12365 / LMG 23005 / KMM 3901 / M-2Alg 35-1)</name>
    <dbReference type="NCBI Taxonomy" id="1347342"/>
    <lineage>
        <taxon>Bacteria</taxon>
        <taxon>Pseudomonadati</taxon>
        <taxon>Bacteroidota</taxon>
        <taxon>Flavobacteriia</taxon>
        <taxon>Flavobacteriales</taxon>
        <taxon>Flavobacteriaceae</taxon>
        <taxon>Formosa</taxon>
    </lineage>
</organism>
<dbReference type="EMBL" id="HG315671">
    <property type="protein sequence ID" value="CDF79646.1"/>
    <property type="molecule type" value="Genomic_DNA"/>
</dbReference>
<dbReference type="AlphaFoldDB" id="T2KMI8"/>
<gene>
    <name evidence="1" type="ORF">BN863_19340</name>
</gene>
<evidence type="ECO:0000313" key="1">
    <source>
        <dbReference type="EMBL" id="CDF79646.1"/>
    </source>
</evidence>
<reference evidence="1 2" key="1">
    <citation type="journal article" date="2013" name="Appl. Environ. Microbiol.">
        <title>The genome of the alga-associated marine flavobacterium Formosa agariphila KMM 3901T reveals a broad potential for degradation of algal polysaccharides.</title>
        <authorList>
            <person name="Mann A.J."/>
            <person name="Hahnke R.L."/>
            <person name="Huang S."/>
            <person name="Werner J."/>
            <person name="Xing P."/>
            <person name="Barbeyron T."/>
            <person name="Huettel B."/>
            <person name="Stueber K."/>
            <person name="Reinhardt R."/>
            <person name="Harder J."/>
            <person name="Gloeckner F.O."/>
            <person name="Amann R.I."/>
            <person name="Teeling H."/>
        </authorList>
    </citation>
    <scope>NUCLEOTIDE SEQUENCE [LARGE SCALE GENOMIC DNA]</scope>
    <source>
        <strain evidence="2">DSM 15362 / KCTC 12365 / LMG 23005 / KMM 3901</strain>
    </source>
</reference>
<dbReference type="OrthoDB" id="785623at2"/>